<dbReference type="PANTHER" id="PTHR32119">
    <property type="entry name" value="OROTIDINE 5'-PHOSPHATE DECARBOXYLASE"/>
    <property type="match status" value="1"/>
</dbReference>
<dbReference type="Pfam" id="PF00215">
    <property type="entry name" value="OMPdecase"/>
    <property type="match status" value="1"/>
</dbReference>
<feature type="domain" description="Orotidine 5'-phosphate decarboxylase" evidence="13">
    <location>
        <begin position="37"/>
        <end position="363"/>
    </location>
</feature>
<proteinExistence type="inferred from homology"/>
<dbReference type="RefSeq" id="XP_030989451.1">
    <property type="nucleotide sequence ID" value="XM_031133160.1"/>
</dbReference>
<organism evidence="14 15">
    <name type="scientific">Thyridium curvatum</name>
    <dbReference type="NCBI Taxonomy" id="1093900"/>
    <lineage>
        <taxon>Eukaryota</taxon>
        <taxon>Fungi</taxon>
        <taxon>Dikarya</taxon>
        <taxon>Ascomycota</taxon>
        <taxon>Pezizomycotina</taxon>
        <taxon>Sordariomycetes</taxon>
        <taxon>Sordariomycetidae</taxon>
        <taxon>Thyridiales</taxon>
        <taxon>Thyridiaceae</taxon>
        <taxon>Thyridium</taxon>
    </lineage>
</organism>
<evidence type="ECO:0000256" key="1">
    <source>
        <dbReference type="ARBA" id="ARBA00004861"/>
    </source>
</evidence>
<dbReference type="InParanoid" id="A0A507AU61"/>
<evidence type="ECO:0000256" key="10">
    <source>
        <dbReference type="PIRSR" id="PIRSR614732-1"/>
    </source>
</evidence>
<dbReference type="InterPro" id="IPR013785">
    <property type="entry name" value="Aldolase_TIM"/>
</dbReference>
<reference evidence="14 15" key="1">
    <citation type="submission" date="2019-06" db="EMBL/GenBank/DDBJ databases">
        <title>Draft genome sequence of the filamentous fungus Phialemoniopsis curvata isolated from diesel fuel.</title>
        <authorList>
            <person name="Varaljay V.A."/>
            <person name="Lyon W.J."/>
            <person name="Crouch A.L."/>
            <person name="Drake C.E."/>
            <person name="Hollomon J.M."/>
            <person name="Nadeau L.J."/>
            <person name="Nunn H.S."/>
            <person name="Stevenson B.S."/>
            <person name="Bojanowski C.L."/>
            <person name="Crookes-Goodson W.J."/>
        </authorList>
    </citation>
    <scope>NUCLEOTIDE SEQUENCE [LARGE SCALE GENOMIC DNA]</scope>
    <source>
        <strain evidence="14 15">D216</strain>
    </source>
</reference>
<dbReference type="InterPro" id="IPR011060">
    <property type="entry name" value="RibuloseP-bd_barrel"/>
</dbReference>
<dbReference type="STRING" id="1093900.A0A507AU61"/>
<evidence type="ECO:0000256" key="4">
    <source>
        <dbReference type="ARBA" id="ARBA00021923"/>
    </source>
</evidence>
<comment type="pathway">
    <text evidence="1">Pyrimidine metabolism; UMP biosynthesis via de novo pathway; UMP from orotate: step 2/2.</text>
</comment>
<gene>
    <name evidence="14" type="ORF">E0L32_010532</name>
</gene>
<evidence type="ECO:0000256" key="6">
    <source>
        <dbReference type="ARBA" id="ARBA00022975"/>
    </source>
</evidence>
<dbReference type="EMBL" id="SKBQ01000086">
    <property type="protein sequence ID" value="TPX07740.1"/>
    <property type="molecule type" value="Genomic_DNA"/>
</dbReference>
<dbReference type="PROSITE" id="PS00156">
    <property type="entry name" value="OMPDECASE"/>
    <property type="match status" value="1"/>
</dbReference>
<keyword evidence="7" id="KW-0456">Lyase</keyword>
<feature type="region of interest" description="Disordered" evidence="12">
    <location>
        <begin position="164"/>
        <end position="207"/>
    </location>
</feature>
<protein>
    <recommendedName>
        <fullName evidence="4">Orotidine 5'-phosphate decarboxylase</fullName>
        <ecNumber evidence="3">4.1.1.23</ecNumber>
    </recommendedName>
    <alternativeName>
        <fullName evidence="9">OMP decarboxylase</fullName>
    </alternativeName>
    <alternativeName>
        <fullName evidence="8">Uridine 5'-monophosphate synthase</fullName>
    </alternativeName>
</protein>
<dbReference type="OrthoDB" id="10263753at2759"/>
<dbReference type="GeneID" id="41977979"/>
<dbReference type="SMART" id="SM00934">
    <property type="entry name" value="OMPdecase"/>
    <property type="match status" value="1"/>
</dbReference>
<feature type="binding site" evidence="11">
    <location>
        <position position="348"/>
    </location>
    <ligand>
        <name>substrate</name>
    </ligand>
</feature>
<dbReference type="CDD" id="cd04725">
    <property type="entry name" value="OMP_decarboxylase_like"/>
    <property type="match status" value="1"/>
</dbReference>
<evidence type="ECO:0000256" key="5">
    <source>
        <dbReference type="ARBA" id="ARBA00022793"/>
    </source>
</evidence>
<dbReference type="EC" id="4.1.1.23" evidence="3"/>
<dbReference type="InterPro" id="IPR001754">
    <property type="entry name" value="OMPdeCOase_dom"/>
</dbReference>
<dbReference type="FunCoup" id="A0A507AU61">
    <property type="interactions" value="1076"/>
</dbReference>
<feature type="active site" description="For OMPdecase activity" evidence="10">
    <location>
        <position position="102"/>
    </location>
</feature>
<keyword evidence="15" id="KW-1185">Reference proteome</keyword>
<evidence type="ECO:0000256" key="2">
    <source>
        <dbReference type="ARBA" id="ARBA00011018"/>
    </source>
</evidence>
<dbReference type="InterPro" id="IPR014732">
    <property type="entry name" value="OMPdecase"/>
</dbReference>
<dbReference type="PANTHER" id="PTHR32119:SF2">
    <property type="entry name" value="OROTIDINE 5'-PHOSPHATE DECARBOXYLASE"/>
    <property type="match status" value="1"/>
</dbReference>
<keyword evidence="5" id="KW-0210">Decarboxylase</keyword>
<feature type="active site" description="For OMPdecase activity" evidence="10">
    <location>
        <position position="100"/>
    </location>
</feature>
<evidence type="ECO:0000313" key="14">
    <source>
        <dbReference type="EMBL" id="TPX07740.1"/>
    </source>
</evidence>
<evidence type="ECO:0000313" key="15">
    <source>
        <dbReference type="Proteomes" id="UP000319257"/>
    </source>
</evidence>
<dbReference type="UniPathway" id="UPA00070">
    <property type="reaction ID" value="UER00120"/>
</dbReference>
<evidence type="ECO:0000256" key="7">
    <source>
        <dbReference type="ARBA" id="ARBA00023239"/>
    </source>
</evidence>
<dbReference type="AlphaFoldDB" id="A0A507AU61"/>
<dbReference type="Proteomes" id="UP000319257">
    <property type="component" value="Unassembled WGS sequence"/>
</dbReference>
<dbReference type="Gene3D" id="3.20.20.70">
    <property type="entry name" value="Aldolase class I"/>
    <property type="match status" value="2"/>
</dbReference>
<name>A0A507AU61_9PEZI</name>
<feature type="binding site" evidence="11">
    <location>
        <position position="65"/>
    </location>
    <ligand>
        <name>substrate</name>
    </ligand>
</feature>
<evidence type="ECO:0000256" key="9">
    <source>
        <dbReference type="ARBA" id="ARBA00033428"/>
    </source>
</evidence>
<comment type="similarity">
    <text evidence="2">Belongs to the OMP decarboxylase family.</text>
</comment>
<sequence length="376" mass="41018">MASRHTTLSQTYADRAQAATHPLSAYLFRLMDLKASNLCLSADVGTARELINLADKVGPSIVVLKTHYDLVSGWDYNPNTGTGAKLAALARKHGFLIFEDRKLTDIGKTVQMQYTAGTARIIEWAHITNMNLLAGKETVRALKQAAATWKERINYEVKTSVTVGTPVSDSFEDGEETSAVPEDQPRRDSKDSLPAGQPYNGNGRKGSVVSVTTVTQQVYEPADSPRMCKTLTEGDEILYPGIEEAPVDRGVLILAQMSSKGNLMDDRYTQACVEAARENKDFVMGYVAQECLNTEPEDDFIHMTPGCKLPPEGEDENGDIAGDGLGQQYNTPAKLIGLCGTDIVIVGRGIIKAGDPPSEAERYRRKAWKAYLARLG</sequence>
<dbReference type="GO" id="GO:0044205">
    <property type="term" value="P:'de novo' UMP biosynthetic process"/>
    <property type="evidence" value="ECO:0007669"/>
    <property type="project" value="UniProtKB-UniPathway"/>
</dbReference>
<accession>A0A507AU61</accession>
<evidence type="ECO:0000256" key="3">
    <source>
        <dbReference type="ARBA" id="ARBA00012321"/>
    </source>
</evidence>
<dbReference type="GO" id="GO:0005829">
    <property type="term" value="C:cytosol"/>
    <property type="evidence" value="ECO:0007669"/>
    <property type="project" value="TreeGrafter"/>
</dbReference>
<evidence type="ECO:0000256" key="11">
    <source>
        <dbReference type="PIRSR" id="PIRSR614732-2"/>
    </source>
</evidence>
<evidence type="ECO:0000259" key="13">
    <source>
        <dbReference type="SMART" id="SM00934"/>
    </source>
</evidence>
<dbReference type="GO" id="GO:0004590">
    <property type="term" value="F:orotidine-5'-phosphate decarboxylase activity"/>
    <property type="evidence" value="ECO:0007669"/>
    <property type="project" value="UniProtKB-EC"/>
</dbReference>
<evidence type="ECO:0000256" key="12">
    <source>
        <dbReference type="SAM" id="MobiDB-lite"/>
    </source>
</evidence>
<feature type="binding site" evidence="11">
    <location>
        <position position="347"/>
    </location>
    <ligand>
        <name>substrate</name>
    </ligand>
</feature>
<dbReference type="SUPFAM" id="SSF51366">
    <property type="entry name" value="Ribulose-phoshate binding barrel"/>
    <property type="match status" value="1"/>
</dbReference>
<comment type="caution">
    <text evidence="14">The sequence shown here is derived from an EMBL/GenBank/DDBJ whole genome shotgun (WGS) entry which is preliminary data.</text>
</comment>
<dbReference type="InterPro" id="IPR018089">
    <property type="entry name" value="OMPdecase_AS"/>
</dbReference>
<feature type="binding site" evidence="11">
    <location>
        <position position="43"/>
    </location>
    <ligand>
        <name>substrate</name>
    </ligand>
</feature>
<feature type="binding site" evidence="11">
    <location>
        <position position="258"/>
    </location>
    <ligand>
        <name>substrate</name>
    </ligand>
</feature>
<keyword evidence="6" id="KW-0665">Pyrimidine biosynthesis</keyword>
<feature type="active site" description="For OMPdecase activity" evidence="10">
    <location>
        <position position="105"/>
    </location>
</feature>
<feature type="binding site" evidence="11">
    <location>
        <position position="327"/>
    </location>
    <ligand>
        <name>substrate</name>
    </ligand>
</feature>
<evidence type="ECO:0000256" key="8">
    <source>
        <dbReference type="ARBA" id="ARBA00031744"/>
    </source>
</evidence>
<dbReference type="GO" id="GO:0006207">
    <property type="term" value="P:'de novo' pyrimidine nucleobase biosynthetic process"/>
    <property type="evidence" value="ECO:0007669"/>
    <property type="project" value="InterPro"/>
</dbReference>